<name>A0ACB9JG93_9ASTR</name>
<protein>
    <submittedName>
        <fullName evidence="1">Uncharacterized protein</fullName>
    </submittedName>
</protein>
<evidence type="ECO:0000313" key="2">
    <source>
        <dbReference type="Proteomes" id="UP001056120"/>
    </source>
</evidence>
<keyword evidence="2" id="KW-1185">Reference proteome</keyword>
<dbReference type="EMBL" id="CM042021">
    <property type="protein sequence ID" value="KAI3818292.1"/>
    <property type="molecule type" value="Genomic_DNA"/>
</dbReference>
<organism evidence="1 2">
    <name type="scientific">Smallanthus sonchifolius</name>
    <dbReference type="NCBI Taxonomy" id="185202"/>
    <lineage>
        <taxon>Eukaryota</taxon>
        <taxon>Viridiplantae</taxon>
        <taxon>Streptophyta</taxon>
        <taxon>Embryophyta</taxon>
        <taxon>Tracheophyta</taxon>
        <taxon>Spermatophyta</taxon>
        <taxon>Magnoliopsida</taxon>
        <taxon>eudicotyledons</taxon>
        <taxon>Gunneridae</taxon>
        <taxon>Pentapetalae</taxon>
        <taxon>asterids</taxon>
        <taxon>campanulids</taxon>
        <taxon>Asterales</taxon>
        <taxon>Asteraceae</taxon>
        <taxon>Asteroideae</taxon>
        <taxon>Heliantheae alliance</taxon>
        <taxon>Millerieae</taxon>
        <taxon>Smallanthus</taxon>
    </lineage>
</organism>
<reference evidence="1 2" key="2">
    <citation type="journal article" date="2022" name="Mol. Ecol. Resour.">
        <title>The genomes of chicory, endive, great burdock and yacon provide insights into Asteraceae paleo-polyploidization history and plant inulin production.</title>
        <authorList>
            <person name="Fan W."/>
            <person name="Wang S."/>
            <person name="Wang H."/>
            <person name="Wang A."/>
            <person name="Jiang F."/>
            <person name="Liu H."/>
            <person name="Zhao H."/>
            <person name="Xu D."/>
            <person name="Zhang Y."/>
        </authorList>
    </citation>
    <scope>NUCLEOTIDE SEQUENCE [LARGE SCALE GENOMIC DNA]</scope>
    <source>
        <strain evidence="2">cv. Yunnan</strain>
        <tissue evidence="1">Leaves</tissue>
    </source>
</reference>
<proteinExistence type="predicted"/>
<evidence type="ECO:0000313" key="1">
    <source>
        <dbReference type="EMBL" id="KAI3818292.1"/>
    </source>
</evidence>
<reference evidence="2" key="1">
    <citation type="journal article" date="2022" name="Mol. Ecol. Resour.">
        <title>The genomes of chicory, endive, great burdock and yacon provide insights into Asteraceae palaeo-polyploidization history and plant inulin production.</title>
        <authorList>
            <person name="Fan W."/>
            <person name="Wang S."/>
            <person name="Wang H."/>
            <person name="Wang A."/>
            <person name="Jiang F."/>
            <person name="Liu H."/>
            <person name="Zhao H."/>
            <person name="Xu D."/>
            <person name="Zhang Y."/>
        </authorList>
    </citation>
    <scope>NUCLEOTIDE SEQUENCE [LARGE SCALE GENOMIC DNA]</scope>
    <source>
        <strain evidence="2">cv. Yunnan</strain>
    </source>
</reference>
<comment type="caution">
    <text evidence="1">The sequence shown here is derived from an EMBL/GenBank/DDBJ whole genome shotgun (WGS) entry which is preliminary data.</text>
</comment>
<accession>A0ACB9JG93</accession>
<sequence>MESLRSVASLLLVLFVAPVAVRGWGVDGHFITCKIAQGRSSQTAVEVINQLLPEYADGDLASLCSWADHVKFRYHWSSPLHYIDTPDNLCTYQYKRDCKDEDGVMGRCVAGAIMNYTTQLLDYGKQESQYNLTEALLFLSHLMGDIHQPLHVGFTTDKGGNTIDVHWFTRKAVLHHVWDDSIIETEEERFYESNVENLIDAIETNITNVWADQVQTWENCSRNQKTCPNIYATEGIKAACNWAYKGVTNGSVLEDEYFLSRLPIVNWRLAQGGVRLAANLNRIFG</sequence>
<dbReference type="Proteomes" id="UP001056120">
    <property type="component" value="Linkage Group LG04"/>
</dbReference>
<gene>
    <name evidence="1" type="ORF">L1987_12096</name>
</gene>